<dbReference type="OrthoDB" id="23692at2"/>
<evidence type="ECO:0000259" key="2">
    <source>
        <dbReference type="PROSITE" id="PS50887"/>
    </source>
</evidence>
<dbReference type="CDD" id="cd01949">
    <property type="entry name" value="GGDEF"/>
    <property type="match status" value="1"/>
</dbReference>
<feature type="domain" description="GGDEF" evidence="2">
    <location>
        <begin position="71"/>
        <end position="217"/>
    </location>
</feature>
<dbReference type="PANTHER" id="PTHR45138">
    <property type="entry name" value="REGULATORY COMPONENTS OF SENSORY TRANSDUCTION SYSTEM"/>
    <property type="match status" value="1"/>
</dbReference>
<dbReference type="Proteomes" id="UP000198727">
    <property type="component" value="Unassembled WGS sequence"/>
</dbReference>
<dbReference type="GO" id="GO:0052621">
    <property type="term" value="F:diguanylate cyclase activity"/>
    <property type="evidence" value="ECO:0007669"/>
    <property type="project" value="TreeGrafter"/>
</dbReference>
<dbReference type="RefSeq" id="WP_092527159.1">
    <property type="nucleotide sequence ID" value="NZ_FOWW01000001.1"/>
</dbReference>
<name>A0A1I5LAI9_9PSEU</name>
<evidence type="ECO:0000313" key="3">
    <source>
        <dbReference type="EMBL" id="SFO94172.1"/>
    </source>
</evidence>
<dbReference type="GO" id="GO:0005886">
    <property type="term" value="C:plasma membrane"/>
    <property type="evidence" value="ECO:0007669"/>
    <property type="project" value="TreeGrafter"/>
</dbReference>
<organism evidence="3 4">
    <name type="scientific">Amycolatopsis arida</name>
    <dbReference type="NCBI Taxonomy" id="587909"/>
    <lineage>
        <taxon>Bacteria</taxon>
        <taxon>Bacillati</taxon>
        <taxon>Actinomycetota</taxon>
        <taxon>Actinomycetes</taxon>
        <taxon>Pseudonocardiales</taxon>
        <taxon>Pseudonocardiaceae</taxon>
        <taxon>Amycolatopsis</taxon>
    </lineage>
</organism>
<accession>A0A1I5LAI9</accession>
<dbReference type="GO" id="GO:1902201">
    <property type="term" value="P:negative regulation of bacterial-type flagellum-dependent cell motility"/>
    <property type="evidence" value="ECO:0007669"/>
    <property type="project" value="TreeGrafter"/>
</dbReference>
<dbReference type="AlphaFoldDB" id="A0A1I5LAI9"/>
<proteinExistence type="predicted"/>
<dbReference type="GO" id="GO:0043709">
    <property type="term" value="P:cell adhesion involved in single-species biofilm formation"/>
    <property type="evidence" value="ECO:0007669"/>
    <property type="project" value="TreeGrafter"/>
</dbReference>
<keyword evidence="4" id="KW-1185">Reference proteome</keyword>
<dbReference type="NCBIfam" id="TIGR00254">
    <property type="entry name" value="GGDEF"/>
    <property type="match status" value="1"/>
</dbReference>
<dbReference type="InterPro" id="IPR050469">
    <property type="entry name" value="Diguanylate_Cyclase"/>
</dbReference>
<sequence length="226" mass="24192">MQLVTTHAPPPVQWPPDESTPPRRAAAVVGRVAPTRPVGRWAVDFRTGLLNRWGWDEQADRAFRYARDRGKRLALLVLDLDEFTCINRVYGRAVGDATLWAASEALRAGTRQGDVLGRYGGSGGDELLALLLDTTPTEADRTARAVLDALAASTINAGYPHGPRRSGLALAGVTASAGLATTDADHWKTLAGLLREADKALRNAKLNGRGRLRLATQPAAGRELAS</sequence>
<dbReference type="InterPro" id="IPR043128">
    <property type="entry name" value="Rev_trsase/Diguanyl_cyclase"/>
</dbReference>
<gene>
    <name evidence="3" type="ORF">SAMN05421810_101469</name>
</gene>
<dbReference type="PROSITE" id="PS50887">
    <property type="entry name" value="GGDEF"/>
    <property type="match status" value="1"/>
</dbReference>
<reference evidence="4" key="1">
    <citation type="submission" date="2016-10" db="EMBL/GenBank/DDBJ databases">
        <authorList>
            <person name="Varghese N."/>
            <person name="Submissions S."/>
        </authorList>
    </citation>
    <scope>NUCLEOTIDE SEQUENCE [LARGE SCALE GENOMIC DNA]</scope>
    <source>
        <strain evidence="4">CGMCC 4.5579</strain>
    </source>
</reference>
<dbReference type="PANTHER" id="PTHR45138:SF9">
    <property type="entry name" value="DIGUANYLATE CYCLASE DGCM-RELATED"/>
    <property type="match status" value="1"/>
</dbReference>
<evidence type="ECO:0000256" key="1">
    <source>
        <dbReference type="SAM" id="MobiDB-lite"/>
    </source>
</evidence>
<evidence type="ECO:0000313" key="4">
    <source>
        <dbReference type="Proteomes" id="UP000198727"/>
    </source>
</evidence>
<protein>
    <submittedName>
        <fullName evidence="3">Diguanylate cyclase (GGDEF) domain-containing protein</fullName>
    </submittedName>
</protein>
<dbReference type="InterPro" id="IPR000160">
    <property type="entry name" value="GGDEF_dom"/>
</dbReference>
<feature type="region of interest" description="Disordered" evidence="1">
    <location>
        <begin position="1"/>
        <end position="22"/>
    </location>
</feature>
<dbReference type="Gene3D" id="3.30.70.270">
    <property type="match status" value="1"/>
</dbReference>
<dbReference type="EMBL" id="FOWW01000001">
    <property type="protein sequence ID" value="SFO94172.1"/>
    <property type="molecule type" value="Genomic_DNA"/>
</dbReference>
<dbReference type="SMART" id="SM00267">
    <property type="entry name" value="GGDEF"/>
    <property type="match status" value="1"/>
</dbReference>
<dbReference type="STRING" id="587909.SAMN05421810_101469"/>
<dbReference type="Pfam" id="PF00990">
    <property type="entry name" value="GGDEF"/>
    <property type="match status" value="1"/>
</dbReference>
<dbReference type="SUPFAM" id="SSF55073">
    <property type="entry name" value="Nucleotide cyclase"/>
    <property type="match status" value="1"/>
</dbReference>
<dbReference type="InterPro" id="IPR029787">
    <property type="entry name" value="Nucleotide_cyclase"/>
</dbReference>